<accession>A0ABD2BZG5</accession>
<keyword evidence="1" id="KW-0812">Transmembrane</keyword>
<proteinExistence type="predicted"/>
<dbReference type="Proteomes" id="UP001607303">
    <property type="component" value="Unassembled WGS sequence"/>
</dbReference>
<dbReference type="AlphaFoldDB" id="A0ABD2BZG5"/>
<gene>
    <name evidence="2" type="ORF">V1477_011532</name>
</gene>
<organism evidence="2 3">
    <name type="scientific">Vespula maculifrons</name>
    <name type="common">Eastern yellow jacket</name>
    <name type="synonym">Wasp</name>
    <dbReference type="NCBI Taxonomy" id="7453"/>
    <lineage>
        <taxon>Eukaryota</taxon>
        <taxon>Metazoa</taxon>
        <taxon>Ecdysozoa</taxon>
        <taxon>Arthropoda</taxon>
        <taxon>Hexapoda</taxon>
        <taxon>Insecta</taxon>
        <taxon>Pterygota</taxon>
        <taxon>Neoptera</taxon>
        <taxon>Endopterygota</taxon>
        <taxon>Hymenoptera</taxon>
        <taxon>Apocrita</taxon>
        <taxon>Aculeata</taxon>
        <taxon>Vespoidea</taxon>
        <taxon>Vespidae</taxon>
        <taxon>Vespinae</taxon>
        <taxon>Vespula</taxon>
    </lineage>
</organism>
<protein>
    <submittedName>
        <fullName evidence="2">Estradiol 17-beta-dehydrogenase 11-like isoform X1</fullName>
    </submittedName>
</protein>
<comment type="caution">
    <text evidence="2">The sequence shown here is derived from an EMBL/GenBank/DDBJ whole genome shotgun (WGS) entry which is preliminary data.</text>
</comment>
<sequence length="179" mass="21054">MLSYNNLVQLTFIKNQIIVLTNIWEMEWNITKRTFCNNHRNARQTKIIVKIYINVWNVRNVLEFIMFEFIGIIKSIVKLIIPMKYQMKDISGEIALIIGAIGDLRRALVTIIYTFRVICANNYELARYYTFFIKINRKFPANGHIINILINNAGLINIGIFWKTPNNLLSHVMEVNIIF</sequence>
<dbReference type="EMBL" id="JAYRBN010000063">
    <property type="protein sequence ID" value="KAL2738173.1"/>
    <property type="molecule type" value="Genomic_DNA"/>
</dbReference>
<name>A0ABD2BZG5_VESMC</name>
<keyword evidence="1" id="KW-0472">Membrane</keyword>
<evidence type="ECO:0000313" key="2">
    <source>
        <dbReference type="EMBL" id="KAL2738173.1"/>
    </source>
</evidence>
<keyword evidence="3" id="KW-1185">Reference proteome</keyword>
<reference evidence="2 3" key="1">
    <citation type="journal article" date="2024" name="Ann. Entomol. Soc. Am.">
        <title>Genomic analyses of the southern and eastern yellowjacket wasps (Hymenoptera: Vespidae) reveal evolutionary signatures of social life.</title>
        <authorList>
            <person name="Catto M.A."/>
            <person name="Caine P.B."/>
            <person name="Orr S.E."/>
            <person name="Hunt B.G."/>
            <person name="Goodisman M.A.D."/>
        </authorList>
    </citation>
    <scope>NUCLEOTIDE SEQUENCE [LARGE SCALE GENOMIC DNA]</scope>
    <source>
        <strain evidence="2">232</strain>
        <tissue evidence="2">Head and thorax</tissue>
    </source>
</reference>
<evidence type="ECO:0000313" key="3">
    <source>
        <dbReference type="Proteomes" id="UP001607303"/>
    </source>
</evidence>
<keyword evidence="1" id="KW-1133">Transmembrane helix</keyword>
<evidence type="ECO:0000256" key="1">
    <source>
        <dbReference type="SAM" id="Phobius"/>
    </source>
</evidence>
<feature type="transmembrane region" description="Helical" evidence="1">
    <location>
        <begin position="64"/>
        <end position="81"/>
    </location>
</feature>